<reference evidence="12 13" key="1">
    <citation type="submission" date="2012-12" db="EMBL/GenBank/DDBJ databases">
        <title>The Genome Sequence of Bacillus cereus HuB4-4.</title>
        <authorList>
            <consortium name="The Broad Institute Genome Sequencing Platform"/>
            <consortium name="The Broad Institute Genome Sequencing Center for Infectious Disease"/>
            <person name="Feldgarden M."/>
            <person name="Van der Auwera G.A."/>
            <person name="Mahillon J."/>
            <person name="Duprez V."/>
            <person name="Timmery S."/>
            <person name="Mattelet C."/>
            <person name="Dierick K."/>
            <person name="Sun M."/>
            <person name="Yu Z."/>
            <person name="Zhu L."/>
            <person name="Hu X."/>
            <person name="Shank E.B."/>
            <person name="Swiecicka I."/>
            <person name="Hansen B.M."/>
            <person name="Andrup L."/>
            <person name="Walker B."/>
            <person name="Young S.K."/>
            <person name="Zeng Q."/>
            <person name="Gargeya S."/>
            <person name="Fitzgerald M."/>
            <person name="Haas B."/>
            <person name="Abouelleil A."/>
            <person name="Alvarado L."/>
            <person name="Arachchi H.M."/>
            <person name="Berlin A.M."/>
            <person name="Chapman S.B."/>
            <person name="Dewar J."/>
            <person name="Goldberg J."/>
            <person name="Griggs A."/>
            <person name="Gujja S."/>
            <person name="Hansen M."/>
            <person name="Howarth C."/>
            <person name="Imamovic A."/>
            <person name="Larimer J."/>
            <person name="McCowan C."/>
            <person name="Murphy C."/>
            <person name="Neiman D."/>
            <person name="Pearson M."/>
            <person name="Priest M."/>
            <person name="Roberts A."/>
            <person name="Saif S."/>
            <person name="Shea T."/>
            <person name="Sisk P."/>
            <person name="Sykes S."/>
            <person name="Wortman J."/>
            <person name="Nusbaum C."/>
            <person name="Birren B."/>
        </authorList>
    </citation>
    <scope>NUCLEOTIDE SEQUENCE [LARGE SCALE GENOMIC DNA]</scope>
    <source>
        <strain evidence="12 13">HuB4-4</strain>
    </source>
</reference>
<dbReference type="GO" id="GO:0009252">
    <property type="term" value="P:peptidoglycan biosynthetic process"/>
    <property type="evidence" value="ECO:0007669"/>
    <property type="project" value="UniProtKB-KW"/>
</dbReference>
<evidence type="ECO:0000256" key="7">
    <source>
        <dbReference type="PIRSR" id="PIRSR618044-1"/>
    </source>
</evidence>
<evidence type="ECO:0000256" key="10">
    <source>
        <dbReference type="SAM" id="Phobius"/>
    </source>
</evidence>
<dbReference type="GO" id="GO:0008360">
    <property type="term" value="P:regulation of cell shape"/>
    <property type="evidence" value="ECO:0007669"/>
    <property type="project" value="UniProtKB-KW"/>
</dbReference>
<evidence type="ECO:0000256" key="9">
    <source>
        <dbReference type="RuleBase" id="RU004016"/>
    </source>
</evidence>
<evidence type="ECO:0000256" key="2">
    <source>
        <dbReference type="ARBA" id="ARBA00022729"/>
    </source>
</evidence>
<keyword evidence="3" id="KW-0378">Hydrolase</keyword>
<gene>
    <name evidence="12" type="ORF">IGM_01993</name>
</gene>
<dbReference type="RefSeq" id="WP_016098163.1">
    <property type="nucleotide sequence ID" value="NZ_KB976537.1"/>
</dbReference>
<protein>
    <recommendedName>
        <fullName evidence="11">Peptidase S11 D-alanyl-D-alanine carboxypeptidase A N-terminal domain-containing protein</fullName>
    </recommendedName>
</protein>
<dbReference type="InterPro" id="IPR012338">
    <property type="entry name" value="Beta-lactam/transpept-like"/>
</dbReference>
<dbReference type="Pfam" id="PF00768">
    <property type="entry name" value="Peptidase_S11"/>
    <property type="match status" value="1"/>
</dbReference>
<sequence length="298" mass="33552">MKFLKKRIYIPILCIPVIIFFFLFQTYMIGPNIQAKAAILMDAESGEIMYKKNEDIPLAPASMSKMMTIYIVLEQIENGSLNWDDSITIGSNAVNSEGVKINVQAGDHYTVRELFHAMVISSANNAAVALAEHIAKSEKNFTQLMNEKAKQIQLSNHTHFVNATGLADENNEESQMTAQDMAKLAQHVLRKHPKLLDITKLTSFNLRGTTLKTTDKMLYPTNRKLYFEGIDGLKTGFTDKAGYSFTGTAKKDGKRMISVVMGTNSDAKRFIETKKLLSYGFHQFYIPFIESIKATLHF</sequence>
<keyword evidence="2" id="KW-0732">Signal</keyword>
<evidence type="ECO:0000256" key="5">
    <source>
        <dbReference type="ARBA" id="ARBA00022984"/>
    </source>
</evidence>
<feature type="transmembrane region" description="Helical" evidence="10">
    <location>
        <begin position="12"/>
        <end position="30"/>
    </location>
</feature>
<dbReference type="GO" id="GO:0009002">
    <property type="term" value="F:serine-type D-Ala-D-Ala carboxypeptidase activity"/>
    <property type="evidence" value="ECO:0007669"/>
    <property type="project" value="InterPro"/>
</dbReference>
<proteinExistence type="inferred from homology"/>
<dbReference type="PANTHER" id="PTHR21581">
    <property type="entry name" value="D-ALANYL-D-ALANINE CARBOXYPEPTIDASE"/>
    <property type="match status" value="1"/>
</dbReference>
<dbReference type="PANTHER" id="PTHR21581:SF11">
    <property type="entry name" value="D-ALANYL-D-ALANINE CARBOXYPEPTIDASE DACA"/>
    <property type="match status" value="1"/>
</dbReference>
<feature type="binding site" evidence="8">
    <location>
        <position position="234"/>
    </location>
    <ligand>
        <name>substrate</name>
    </ligand>
</feature>
<evidence type="ECO:0000313" key="13">
    <source>
        <dbReference type="Proteomes" id="UP000014009"/>
    </source>
</evidence>
<evidence type="ECO:0000256" key="3">
    <source>
        <dbReference type="ARBA" id="ARBA00022801"/>
    </source>
</evidence>
<evidence type="ECO:0000259" key="11">
    <source>
        <dbReference type="Pfam" id="PF00768"/>
    </source>
</evidence>
<organism evidence="12 13">
    <name type="scientific">Bacillus cereus HuB4-4</name>
    <dbReference type="NCBI Taxonomy" id="1053211"/>
    <lineage>
        <taxon>Bacteria</taxon>
        <taxon>Bacillati</taxon>
        <taxon>Bacillota</taxon>
        <taxon>Bacilli</taxon>
        <taxon>Bacillales</taxon>
        <taxon>Bacillaceae</taxon>
        <taxon>Bacillus</taxon>
        <taxon>Bacillus cereus group</taxon>
    </lineage>
</organism>
<dbReference type="Proteomes" id="UP000014009">
    <property type="component" value="Unassembled WGS sequence"/>
</dbReference>
<dbReference type="Gene3D" id="3.40.710.10">
    <property type="entry name" value="DD-peptidase/beta-lactamase superfamily"/>
    <property type="match status" value="1"/>
</dbReference>
<comment type="similarity">
    <text evidence="1 9">Belongs to the peptidase S11 family.</text>
</comment>
<dbReference type="PRINTS" id="PR00725">
    <property type="entry name" value="DADACBPTASE1"/>
</dbReference>
<dbReference type="GO" id="GO:0006508">
    <property type="term" value="P:proteolysis"/>
    <property type="evidence" value="ECO:0007669"/>
    <property type="project" value="InterPro"/>
</dbReference>
<dbReference type="GO" id="GO:0071555">
    <property type="term" value="P:cell wall organization"/>
    <property type="evidence" value="ECO:0007669"/>
    <property type="project" value="UniProtKB-KW"/>
</dbReference>
<dbReference type="AlphaFoldDB" id="A0A9W5QWI0"/>
<keyword evidence="10" id="KW-1133">Transmembrane helix</keyword>
<keyword evidence="10" id="KW-0472">Membrane</keyword>
<feature type="active site" evidence="7">
    <location>
        <position position="122"/>
    </location>
</feature>
<accession>A0A9W5QWI0</accession>
<name>A0A9W5QWI0_BACCE</name>
<feature type="active site" description="Acyl-ester intermediate" evidence="7">
    <location>
        <position position="62"/>
    </location>
</feature>
<evidence type="ECO:0000256" key="1">
    <source>
        <dbReference type="ARBA" id="ARBA00007164"/>
    </source>
</evidence>
<keyword evidence="5" id="KW-0573">Peptidoglycan synthesis</keyword>
<feature type="domain" description="Peptidase S11 D-alanyl-D-alanine carboxypeptidase A N-terminal" evidence="11">
    <location>
        <begin position="31"/>
        <end position="264"/>
    </location>
</feature>
<keyword evidence="10" id="KW-0812">Transmembrane</keyword>
<dbReference type="EMBL" id="AHEF01000039">
    <property type="protein sequence ID" value="EOP91347.1"/>
    <property type="molecule type" value="Genomic_DNA"/>
</dbReference>
<evidence type="ECO:0000256" key="8">
    <source>
        <dbReference type="PIRSR" id="PIRSR618044-2"/>
    </source>
</evidence>
<feature type="active site" description="Proton acceptor" evidence="7">
    <location>
        <position position="65"/>
    </location>
</feature>
<evidence type="ECO:0000256" key="4">
    <source>
        <dbReference type="ARBA" id="ARBA00022960"/>
    </source>
</evidence>
<dbReference type="SUPFAM" id="SSF56601">
    <property type="entry name" value="beta-lactamase/transpeptidase-like"/>
    <property type="match status" value="1"/>
</dbReference>
<keyword evidence="4" id="KW-0133">Cell shape</keyword>
<evidence type="ECO:0000256" key="6">
    <source>
        <dbReference type="ARBA" id="ARBA00023316"/>
    </source>
</evidence>
<evidence type="ECO:0000313" key="12">
    <source>
        <dbReference type="EMBL" id="EOP91347.1"/>
    </source>
</evidence>
<dbReference type="InterPro" id="IPR018044">
    <property type="entry name" value="Peptidase_S11"/>
</dbReference>
<dbReference type="InterPro" id="IPR001967">
    <property type="entry name" value="Peptidase_S11_N"/>
</dbReference>
<keyword evidence="6" id="KW-0961">Cell wall biogenesis/degradation</keyword>
<comment type="caution">
    <text evidence="12">The sequence shown here is derived from an EMBL/GenBank/DDBJ whole genome shotgun (WGS) entry which is preliminary data.</text>
</comment>